<dbReference type="STRING" id="1229726.GRFL_2918"/>
<evidence type="ECO:0000313" key="1">
    <source>
        <dbReference type="EMBL" id="APU69642.1"/>
    </source>
</evidence>
<name>A0A1L7I946_9FLAO</name>
<gene>
    <name evidence="1" type="ORF">GRFL_2918</name>
</gene>
<reference evidence="1 2" key="1">
    <citation type="submission" date="2016-07" db="EMBL/GenBank/DDBJ databases">
        <title>Multi-omics approach to identify versatile polysaccharide utilization systems of a marine flavobacterium Gramella flava.</title>
        <authorList>
            <person name="Tang K."/>
        </authorList>
    </citation>
    <scope>NUCLEOTIDE SEQUENCE [LARGE SCALE GENOMIC DNA]</scope>
    <source>
        <strain evidence="1 2">JLT2011</strain>
    </source>
</reference>
<dbReference type="KEGG" id="gfl:GRFL_2918"/>
<dbReference type="EMBL" id="CP016359">
    <property type="protein sequence ID" value="APU69642.1"/>
    <property type="molecule type" value="Genomic_DNA"/>
</dbReference>
<dbReference type="RefSeq" id="WP_083645278.1">
    <property type="nucleotide sequence ID" value="NZ_AMRU01000005.1"/>
</dbReference>
<accession>A0A1L7I946</accession>
<protein>
    <submittedName>
        <fullName evidence="1">Uncharacterized protein</fullName>
    </submittedName>
</protein>
<organism evidence="1 2">
    <name type="scientific">Christiangramia flava JLT2011</name>
    <dbReference type="NCBI Taxonomy" id="1229726"/>
    <lineage>
        <taxon>Bacteria</taxon>
        <taxon>Pseudomonadati</taxon>
        <taxon>Bacteroidota</taxon>
        <taxon>Flavobacteriia</taxon>
        <taxon>Flavobacteriales</taxon>
        <taxon>Flavobacteriaceae</taxon>
        <taxon>Christiangramia</taxon>
    </lineage>
</organism>
<dbReference type="Proteomes" id="UP000186230">
    <property type="component" value="Chromosome"/>
</dbReference>
<sequence length="64" mass="7430">MAEIRVEKKRPVWPWLLVIIVLAILAFLYFYGSTETDDNNETETIDDVTAMTIPQHHVIQTKTI</sequence>
<evidence type="ECO:0000313" key="2">
    <source>
        <dbReference type="Proteomes" id="UP000186230"/>
    </source>
</evidence>
<proteinExistence type="predicted"/>
<keyword evidence="2" id="KW-1185">Reference proteome</keyword>
<dbReference type="AlphaFoldDB" id="A0A1L7I946"/>